<evidence type="ECO:0000313" key="2">
    <source>
        <dbReference type="EMBL" id="EFI92761.1"/>
    </source>
</evidence>
<evidence type="ECO:0000313" key="5">
    <source>
        <dbReference type="EMBL" id="EFI96253.1"/>
    </source>
</evidence>
<evidence type="ECO:0000313" key="8">
    <source>
        <dbReference type="EMBL" id="EFJ03148.1"/>
    </source>
</evidence>
<reference evidence="8 9" key="1">
    <citation type="journal article" date="2010" name="Nat. Biotechnol.">
        <title>Genome sequence of the model mushroom Schizophyllum commune.</title>
        <authorList>
            <person name="Ohm R.A."/>
            <person name="de Jong J.F."/>
            <person name="Lugones L.G."/>
            <person name="Aerts A."/>
            <person name="Kothe E."/>
            <person name="Stajich J.E."/>
            <person name="de Vries R.P."/>
            <person name="Record E."/>
            <person name="Levasseur A."/>
            <person name="Baker S.E."/>
            <person name="Bartholomew K.A."/>
            <person name="Coutinho P.M."/>
            <person name="Erdmann S."/>
            <person name="Fowler T.J."/>
            <person name="Gathman A.C."/>
            <person name="Lombard V."/>
            <person name="Henrissat B."/>
            <person name="Knabe N."/>
            <person name="Kuees U."/>
            <person name="Lilly W.W."/>
            <person name="Lindquist E."/>
            <person name="Lucas S."/>
            <person name="Magnuson J.K."/>
            <person name="Piumi F."/>
            <person name="Raudaskoski M."/>
            <person name="Salamov A."/>
            <person name="Schmutz J."/>
            <person name="Schwarze F.W.M.R."/>
            <person name="vanKuyk P.A."/>
            <person name="Horton J.S."/>
            <person name="Grigoriev I.V."/>
            <person name="Woesten H.A.B."/>
        </authorList>
    </citation>
    <scope>NUCLEOTIDE SEQUENCE [LARGE SCALE GENOMIC DNA]</scope>
    <source>
        <strain evidence="8">H4-8</strain>
        <strain evidence="9">H4-8 / FGSC 9210</strain>
    </source>
</reference>
<sequence>MTGITLREFLGVSPTLQDLLRKLLTRKREIDDNFGKVLRVALLTEAYQRKELGYAQGQRPNLGRGSESDDPVQVNWAALENEVITTTVELPSCAHTKVPIGSYVQIDARLEVYQSLPERGRSDVIFAGEPSATLRTVWPNINNNGPDESILDSGSQIVSMSKDCARDRGASYDPTVTIRMQSANNQVNSTLGLARNIPFDFAGITVYLQCHISDTGAFRVLLGRPFDTLCESVYTNDRDGNQEVTITCPNTGNKVTMHTYARGVIPEHVRAHPGFPDASAN</sequence>
<dbReference type="EMBL" id="GL377306">
    <property type="protein sequence ID" value="EFI97406.1"/>
    <property type="molecule type" value="Genomic_DNA"/>
</dbReference>
<organism evidence="9">
    <name type="scientific">Schizophyllum commune (strain H4-8 / FGSC 9210)</name>
    <name type="common">Split gill fungus</name>
    <dbReference type="NCBI Taxonomy" id="578458"/>
    <lineage>
        <taxon>Eukaryota</taxon>
        <taxon>Fungi</taxon>
        <taxon>Dikarya</taxon>
        <taxon>Basidiomycota</taxon>
        <taxon>Agaricomycotina</taxon>
        <taxon>Agaricomycetes</taxon>
        <taxon>Agaricomycetidae</taxon>
        <taxon>Agaricales</taxon>
        <taxon>Schizophyllaceae</taxon>
        <taxon>Schizophyllum</taxon>
    </lineage>
</organism>
<dbReference type="AlphaFoldDB" id="D8PRH6"/>
<dbReference type="EMBL" id="GL377311">
    <property type="protein sequence ID" value="EFI93325.1"/>
    <property type="molecule type" value="Genomic_DNA"/>
</dbReference>
<dbReference type="EMBL" id="GL377308">
    <property type="protein sequence ID" value="EFI95881.1"/>
    <property type="molecule type" value="Genomic_DNA"/>
</dbReference>
<protein>
    <submittedName>
        <fullName evidence="8">Uncharacterized protein</fullName>
    </submittedName>
</protein>
<evidence type="ECO:0000313" key="3">
    <source>
        <dbReference type="EMBL" id="EFI93325.1"/>
    </source>
</evidence>
<dbReference type="EMBL" id="GL377302">
    <property type="protein sequence ID" value="EFJ03148.1"/>
    <property type="molecule type" value="Genomic_DNA"/>
</dbReference>
<accession>D8PRH6</accession>
<dbReference type="InterPro" id="IPR021109">
    <property type="entry name" value="Peptidase_aspartic_dom_sf"/>
</dbReference>
<evidence type="ECO:0000313" key="7">
    <source>
        <dbReference type="EMBL" id="EFI98414.1"/>
    </source>
</evidence>
<dbReference type="EMBL" id="GL377312">
    <property type="protein sequence ID" value="EFI92761.1"/>
    <property type="molecule type" value="Genomic_DNA"/>
</dbReference>
<keyword evidence="9" id="KW-1185">Reference proteome</keyword>
<name>D8PRH6_SCHCM</name>
<evidence type="ECO:0000313" key="4">
    <source>
        <dbReference type="EMBL" id="EFI95881.1"/>
    </source>
</evidence>
<evidence type="ECO:0000313" key="9">
    <source>
        <dbReference type="Proteomes" id="UP000007431"/>
    </source>
</evidence>
<proteinExistence type="predicted"/>
<dbReference type="SUPFAM" id="SSF50630">
    <property type="entry name" value="Acid proteases"/>
    <property type="match status" value="1"/>
</dbReference>
<gene>
    <name evidence="8" type="ORF">SCHCODRAFT_49195</name>
    <name evidence="7" type="ORF">SCHCODRAFT_54419</name>
    <name evidence="6" type="ORF">SCHCODRAFT_55532</name>
    <name evidence="5" type="ORF">SCHCODRAFT_56929</name>
    <name evidence="4" type="ORF">SCHCODRAFT_57821</name>
    <name evidence="3" type="ORF">SCHCODRAFT_60296</name>
    <name evidence="2" type="ORF">SCHCODRAFT_60667</name>
    <name evidence="1" type="ORF">SCHCODRAFT_61616</name>
</gene>
<dbReference type="EMBL" id="GL377307">
    <property type="protein sequence ID" value="EFI96253.1"/>
    <property type="molecule type" value="Genomic_DNA"/>
</dbReference>
<dbReference type="Proteomes" id="UP000007431">
    <property type="component" value="Unassembled WGS sequence"/>
</dbReference>
<dbReference type="HOGENOM" id="CLU_003921_0_0_1"/>
<dbReference type="eggNOG" id="ENOG502SRIE">
    <property type="taxonomic scope" value="Eukaryota"/>
</dbReference>
<dbReference type="EMBL" id="GL377314">
    <property type="protein sequence ID" value="EFI92105.1"/>
    <property type="molecule type" value="Genomic_DNA"/>
</dbReference>
<evidence type="ECO:0000313" key="6">
    <source>
        <dbReference type="EMBL" id="EFI97406.1"/>
    </source>
</evidence>
<dbReference type="EMBL" id="GL377305">
    <property type="protein sequence ID" value="EFI98414.1"/>
    <property type="molecule type" value="Genomic_DNA"/>
</dbReference>
<dbReference type="CDD" id="cd00303">
    <property type="entry name" value="retropepsin_like"/>
    <property type="match status" value="1"/>
</dbReference>
<evidence type="ECO:0000313" key="1">
    <source>
        <dbReference type="EMBL" id="EFI92105.1"/>
    </source>
</evidence>
<dbReference type="Gene3D" id="2.40.70.10">
    <property type="entry name" value="Acid Proteases"/>
    <property type="match status" value="1"/>
</dbReference>